<dbReference type="SFLD" id="SFLDG00358">
    <property type="entry name" value="Main_(cytGST)"/>
    <property type="match status" value="1"/>
</dbReference>
<dbReference type="InterPro" id="IPR040079">
    <property type="entry name" value="Glutathione_S-Trfase"/>
</dbReference>
<comment type="similarity">
    <text evidence="1 2">Belongs to the GST superfamily.</text>
</comment>
<accession>K2S262</accession>
<dbReference type="EMBL" id="AHHD01000502">
    <property type="protein sequence ID" value="EKG10820.1"/>
    <property type="molecule type" value="Genomic_DNA"/>
</dbReference>
<evidence type="ECO:0000313" key="5">
    <source>
        <dbReference type="EMBL" id="EKG10820.1"/>
    </source>
</evidence>
<keyword evidence="5" id="KW-0808">Transferase</keyword>
<dbReference type="SUPFAM" id="SSF47616">
    <property type="entry name" value="GST C-terminal domain-like"/>
    <property type="match status" value="1"/>
</dbReference>
<dbReference type="HOGENOM" id="CLU_011226_14_2_1"/>
<dbReference type="InterPro" id="IPR010987">
    <property type="entry name" value="Glutathione-S-Trfase_C-like"/>
</dbReference>
<evidence type="ECO:0000256" key="2">
    <source>
        <dbReference type="RuleBase" id="RU003494"/>
    </source>
</evidence>
<feature type="domain" description="GST N-terminal" evidence="3">
    <location>
        <begin position="43"/>
        <end position="125"/>
    </location>
</feature>
<sequence length="257" mass="29904">MKTPRRIFRINSYLFPGMLPATPSELNIRLNFNRKTEQTIKMQPLLLYVHGPSPNPVKVAILLEELELPYDTKTLDFATELKAEPYISINPNGRVPALEDPNTGVKMFESGAIIEYLIDTYDKDAKLHYTTSPEKWLEKSWLHFQMSGQGPYFGQKAWFAHFHHEKLPSAIERYDKEIKRVTNVVNHHLKKSGTPYLVGDKLSYADLAWVPWSNAYGFLIPEWDWQTECPEFAAWHKRLAERASVKKVMAKEEFQKH</sequence>
<dbReference type="PANTHER" id="PTHR44051">
    <property type="entry name" value="GLUTATHIONE S-TRANSFERASE-RELATED"/>
    <property type="match status" value="1"/>
</dbReference>
<comment type="caution">
    <text evidence="5">The sequence shown here is derived from an EMBL/GenBank/DDBJ whole genome shotgun (WGS) entry which is preliminary data.</text>
</comment>
<dbReference type="AlphaFoldDB" id="K2S262"/>
<organism evidence="5 6">
    <name type="scientific">Macrophomina phaseolina (strain MS6)</name>
    <name type="common">Charcoal rot fungus</name>
    <dbReference type="NCBI Taxonomy" id="1126212"/>
    <lineage>
        <taxon>Eukaryota</taxon>
        <taxon>Fungi</taxon>
        <taxon>Dikarya</taxon>
        <taxon>Ascomycota</taxon>
        <taxon>Pezizomycotina</taxon>
        <taxon>Dothideomycetes</taxon>
        <taxon>Dothideomycetes incertae sedis</taxon>
        <taxon>Botryosphaeriales</taxon>
        <taxon>Botryosphaeriaceae</taxon>
        <taxon>Macrophomina</taxon>
    </lineage>
</organism>
<evidence type="ECO:0000259" key="4">
    <source>
        <dbReference type="PROSITE" id="PS50405"/>
    </source>
</evidence>
<dbReference type="Gene3D" id="3.40.30.10">
    <property type="entry name" value="Glutaredoxin"/>
    <property type="match status" value="1"/>
</dbReference>
<evidence type="ECO:0000259" key="3">
    <source>
        <dbReference type="PROSITE" id="PS50404"/>
    </source>
</evidence>
<dbReference type="PANTHER" id="PTHR44051:SF3">
    <property type="entry name" value="TRANSCRIPTIONAL REGULATOR URE2"/>
    <property type="match status" value="1"/>
</dbReference>
<dbReference type="eggNOG" id="KOG0867">
    <property type="taxonomic scope" value="Eukaryota"/>
</dbReference>
<dbReference type="Proteomes" id="UP000007129">
    <property type="component" value="Unassembled WGS sequence"/>
</dbReference>
<dbReference type="CDD" id="cd03048">
    <property type="entry name" value="GST_N_Ure2p_like"/>
    <property type="match status" value="1"/>
</dbReference>
<dbReference type="GO" id="GO:0016740">
    <property type="term" value="F:transferase activity"/>
    <property type="evidence" value="ECO:0007669"/>
    <property type="project" value="UniProtKB-KW"/>
</dbReference>
<dbReference type="InterPro" id="IPR036249">
    <property type="entry name" value="Thioredoxin-like_sf"/>
</dbReference>
<reference evidence="5 6" key="1">
    <citation type="journal article" date="2012" name="BMC Genomics">
        <title>Tools to kill: Genome of one of the most destructive plant pathogenic fungi Macrophomina phaseolina.</title>
        <authorList>
            <person name="Islam M.S."/>
            <person name="Haque M.S."/>
            <person name="Islam M.M."/>
            <person name="Emdad E.M."/>
            <person name="Halim A."/>
            <person name="Hossen Q.M.M."/>
            <person name="Hossain M.Z."/>
            <person name="Ahmed B."/>
            <person name="Rahim S."/>
            <person name="Rahman M.S."/>
            <person name="Alam M.M."/>
            <person name="Hou S."/>
            <person name="Wan X."/>
            <person name="Saito J.A."/>
            <person name="Alam M."/>
        </authorList>
    </citation>
    <scope>NUCLEOTIDE SEQUENCE [LARGE SCALE GENOMIC DNA]</scope>
    <source>
        <strain evidence="5 6">MS6</strain>
    </source>
</reference>
<dbReference type="SFLD" id="SFLDG01151">
    <property type="entry name" value="Main.2:_Nu-like"/>
    <property type="match status" value="1"/>
</dbReference>
<dbReference type="SFLD" id="SFLDS00019">
    <property type="entry name" value="Glutathione_Transferase_(cytos"/>
    <property type="match status" value="1"/>
</dbReference>
<dbReference type="VEuPathDB" id="FungiDB:MPH_12076"/>
<dbReference type="OrthoDB" id="422574at2759"/>
<dbReference type="STRING" id="1126212.K2S262"/>
<dbReference type="InterPro" id="IPR004046">
    <property type="entry name" value="GST_C"/>
</dbReference>
<dbReference type="Gene3D" id="1.20.1050.10">
    <property type="match status" value="1"/>
</dbReference>
<feature type="domain" description="GST C-terminal" evidence="4">
    <location>
        <begin position="131"/>
        <end position="257"/>
    </location>
</feature>
<dbReference type="FunCoup" id="K2S262">
    <property type="interactions" value="667"/>
</dbReference>
<dbReference type="InterPro" id="IPR036282">
    <property type="entry name" value="Glutathione-S-Trfase_C_sf"/>
</dbReference>
<dbReference type="PROSITE" id="PS50405">
    <property type="entry name" value="GST_CTER"/>
    <property type="match status" value="1"/>
</dbReference>
<evidence type="ECO:0000313" key="6">
    <source>
        <dbReference type="Proteomes" id="UP000007129"/>
    </source>
</evidence>
<dbReference type="Pfam" id="PF02798">
    <property type="entry name" value="GST_N"/>
    <property type="match status" value="1"/>
</dbReference>
<proteinExistence type="inferred from homology"/>
<name>K2S262_MACPH</name>
<dbReference type="InterPro" id="IPR004045">
    <property type="entry name" value="Glutathione_S-Trfase_N"/>
</dbReference>
<dbReference type="InParanoid" id="K2S262"/>
<gene>
    <name evidence="5" type="ORF">MPH_12076</name>
</gene>
<dbReference type="SUPFAM" id="SSF52833">
    <property type="entry name" value="Thioredoxin-like"/>
    <property type="match status" value="1"/>
</dbReference>
<evidence type="ECO:0000256" key="1">
    <source>
        <dbReference type="ARBA" id="ARBA00007409"/>
    </source>
</evidence>
<protein>
    <submittedName>
        <fullName evidence="5">Glutathione S-transferase</fullName>
    </submittedName>
</protein>
<dbReference type="Pfam" id="PF00043">
    <property type="entry name" value="GST_C"/>
    <property type="match status" value="1"/>
</dbReference>
<dbReference type="PROSITE" id="PS50404">
    <property type="entry name" value="GST_NTER"/>
    <property type="match status" value="1"/>
</dbReference>